<dbReference type="EMBL" id="JADJZA010000002">
    <property type="protein sequence ID" value="MBK9296416.1"/>
    <property type="molecule type" value="Genomic_DNA"/>
</dbReference>
<comment type="caution">
    <text evidence="1">The sequence shown here is derived from an EMBL/GenBank/DDBJ whole genome shotgun (WGS) entry which is preliminary data.</text>
</comment>
<dbReference type="Proteomes" id="UP000727993">
    <property type="component" value="Unassembled WGS sequence"/>
</dbReference>
<name>A0A936NB53_9ACTN</name>
<gene>
    <name evidence="1" type="ORF">IPN02_06070</name>
</gene>
<evidence type="ECO:0000313" key="1">
    <source>
        <dbReference type="EMBL" id="MBK9296416.1"/>
    </source>
</evidence>
<accession>A0A936NB53</accession>
<sequence>MNLEQFHHSIRAAREVLRSEGASGAIVIMGSQSILASYSATILDPSLMMSAEVDIMPVAADRAEV</sequence>
<evidence type="ECO:0000313" key="2">
    <source>
        <dbReference type="Proteomes" id="UP000727993"/>
    </source>
</evidence>
<reference evidence="1 2" key="1">
    <citation type="submission" date="2020-10" db="EMBL/GenBank/DDBJ databases">
        <title>Connecting structure to function with the recovery of over 1000 high-quality activated sludge metagenome-assembled genomes encoding full-length rRNA genes using long-read sequencing.</title>
        <authorList>
            <person name="Singleton C.M."/>
            <person name="Petriglieri F."/>
            <person name="Kristensen J.M."/>
            <person name="Kirkegaard R.H."/>
            <person name="Michaelsen T.Y."/>
            <person name="Andersen M.H."/>
            <person name="Karst S.M."/>
            <person name="Dueholm M.S."/>
            <person name="Nielsen P.H."/>
            <person name="Albertsen M."/>
        </authorList>
    </citation>
    <scope>NUCLEOTIDE SEQUENCE [LARGE SCALE GENOMIC DNA]</scope>
    <source>
        <strain evidence="1">Lyne_18-Q3-R50-59_MAXAC.006</strain>
    </source>
</reference>
<dbReference type="AlphaFoldDB" id="A0A936NB53"/>
<organism evidence="1 2">
    <name type="scientific">Candidatus Neomicrothrix subdominans</name>
    <dbReference type="NCBI Taxonomy" id="2954438"/>
    <lineage>
        <taxon>Bacteria</taxon>
        <taxon>Bacillati</taxon>
        <taxon>Actinomycetota</taxon>
        <taxon>Acidimicrobiia</taxon>
        <taxon>Acidimicrobiales</taxon>
        <taxon>Microthrixaceae</taxon>
        <taxon>Candidatus Neomicrothrix</taxon>
    </lineage>
</organism>
<proteinExistence type="predicted"/>
<protein>
    <submittedName>
        <fullName evidence="1">Uncharacterized protein</fullName>
    </submittedName>
</protein>